<dbReference type="Gene3D" id="3.80.10.10">
    <property type="entry name" value="Ribonuclease Inhibitor"/>
    <property type="match status" value="2"/>
</dbReference>
<keyword evidence="3" id="KW-1133">Transmembrane helix</keyword>
<proteinExistence type="predicted"/>
<evidence type="ECO:0000313" key="4">
    <source>
        <dbReference type="EMBL" id="KAK1734711.1"/>
    </source>
</evidence>
<dbReference type="InterPro" id="IPR051848">
    <property type="entry name" value="PGIP"/>
</dbReference>
<feature type="transmembrane region" description="Helical" evidence="3">
    <location>
        <begin position="457"/>
        <end position="476"/>
    </location>
</feature>
<protein>
    <submittedName>
        <fullName evidence="4">Leucine-rich repeat domain-containing protein</fullName>
    </submittedName>
</protein>
<dbReference type="InterPro" id="IPR001611">
    <property type="entry name" value="Leu-rich_rpt"/>
</dbReference>
<gene>
    <name evidence="4" type="ORF">QTG54_014584</name>
</gene>
<organism evidence="4 5">
    <name type="scientific">Skeletonema marinoi</name>
    <dbReference type="NCBI Taxonomy" id="267567"/>
    <lineage>
        <taxon>Eukaryota</taxon>
        <taxon>Sar</taxon>
        <taxon>Stramenopiles</taxon>
        <taxon>Ochrophyta</taxon>
        <taxon>Bacillariophyta</taxon>
        <taxon>Coscinodiscophyceae</taxon>
        <taxon>Thalassiosirophycidae</taxon>
        <taxon>Thalassiosirales</taxon>
        <taxon>Skeletonemataceae</taxon>
        <taxon>Skeletonema</taxon>
        <taxon>Skeletonema marinoi-dohrnii complex</taxon>
    </lineage>
</organism>
<sequence>MDDSELKEILLTLVTPNQNHLTLPSNVKGWSEQSEEPVCYWSGITCDPIDNSLIGLNLGNGFWTETLLGEAAAGPTFPSALGKIKTLRFINYRKSNSGPIPKSITDLPNLEIFDVTKNDIIGTFPDFQSDSLMVLDISKNRFYGAIPKHLFGHPEIGDDTAPYLKSIVKFDISHNGFNYTIPLNGDSGFYDKEAQTETVLKNLQYFDLGYNLLTGTIPNNIGNFASLQGLFLENNRLVGTIPKVLYRGSGIGANPLPLVQLFLQGNMLSGTLPSGLNEVFVNDEADHDLCDNVVCPANSISFEGVAPCTRCEEDGSDFRRYLGQRDKECRPKLSEVEILDLFFDHTHGEEWLDQRYFWEAGSPACQRPGIECRFVPSEFRFVDKLIDFDIKGNELQGGIPVLLCITEGINSNGVEDADGSQCVPCYDDEAQFFIGRDSCTDISIGMLQFRQDDIRHVAVYTTLALFTSAFIIHLVIMARRRKKYVLSENEDSSSQHQDPFPLQRQDSPLSVEDDEYEEYSDDDWTAADSETGTLAKKEGRDYSAIELADILPTIA</sequence>
<dbReference type="EMBL" id="JATAAI010000037">
    <property type="protein sequence ID" value="KAK1734711.1"/>
    <property type="molecule type" value="Genomic_DNA"/>
</dbReference>
<name>A0AAD9D5D8_9STRA</name>
<keyword evidence="3" id="KW-0472">Membrane</keyword>
<evidence type="ECO:0000256" key="1">
    <source>
        <dbReference type="ARBA" id="ARBA00004196"/>
    </source>
</evidence>
<comment type="subcellular location">
    <subcellularLocation>
        <location evidence="1">Cell envelope</location>
    </subcellularLocation>
</comment>
<dbReference type="SUPFAM" id="SSF52058">
    <property type="entry name" value="L domain-like"/>
    <property type="match status" value="1"/>
</dbReference>
<dbReference type="PANTHER" id="PTHR48059">
    <property type="entry name" value="POLYGALACTURONASE INHIBITOR 1"/>
    <property type="match status" value="1"/>
</dbReference>
<dbReference type="Pfam" id="PF00560">
    <property type="entry name" value="LRR_1"/>
    <property type="match status" value="1"/>
</dbReference>
<keyword evidence="5" id="KW-1185">Reference proteome</keyword>
<dbReference type="Proteomes" id="UP001224775">
    <property type="component" value="Unassembled WGS sequence"/>
</dbReference>
<evidence type="ECO:0000256" key="2">
    <source>
        <dbReference type="SAM" id="MobiDB-lite"/>
    </source>
</evidence>
<keyword evidence="3" id="KW-0812">Transmembrane</keyword>
<comment type="caution">
    <text evidence="4">The sequence shown here is derived from an EMBL/GenBank/DDBJ whole genome shotgun (WGS) entry which is preliminary data.</text>
</comment>
<reference evidence="4" key="1">
    <citation type="submission" date="2023-06" db="EMBL/GenBank/DDBJ databases">
        <title>Survivors Of The Sea: Transcriptome response of Skeletonema marinoi to long-term dormancy.</title>
        <authorList>
            <person name="Pinder M.I.M."/>
            <person name="Kourtchenko O."/>
            <person name="Robertson E.K."/>
            <person name="Larsson T."/>
            <person name="Maumus F."/>
            <person name="Osuna-Cruz C.M."/>
            <person name="Vancaester E."/>
            <person name="Stenow R."/>
            <person name="Vandepoele K."/>
            <person name="Ploug H."/>
            <person name="Bruchert V."/>
            <person name="Godhe A."/>
            <person name="Topel M."/>
        </authorList>
    </citation>
    <scope>NUCLEOTIDE SEQUENCE</scope>
    <source>
        <strain evidence="4">R05AC</strain>
    </source>
</reference>
<evidence type="ECO:0000313" key="5">
    <source>
        <dbReference type="Proteomes" id="UP001224775"/>
    </source>
</evidence>
<dbReference type="PANTHER" id="PTHR48059:SF23">
    <property type="entry name" value="LEUCINE-RICH REPEAT-CONTAINING N-TERMINAL PLANT-TYPE DOMAIN-CONTAINING PROTEIN"/>
    <property type="match status" value="1"/>
</dbReference>
<dbReference type="InterPro" id="IPR032675">
    <property type="entry name" value="LRR_dom_sf"/>
</dbReference>
<feature type="region of interest" description="Disordered" evidence="2">
    <location>
        <begin position="488"/>
        <end position="532"/>
    </location>
</feature>
<dbReference type="AlphaFoldDB" id="A0AAD9D5D8"/>
<accession>A0AAD9D5D8</accession>
<evidence type="ECO:0000256" key="3">
    <source>
        <dbReference type="SAM" id="Phobius"/>
    </source>
</evidence>
<feature type="compositionally biased region" description="Acidic residues" evidence="2">
    <location>
        <begin position="511"/>
        <end position="525"/>
    </location>
</feature>